<evidence type="ECO:0000313" key="1">
    <source>
        <dbReference type="EMBL" id="MXO98585.1"/>
    </source>
</evidence>
<dbReference type="EMBL" id="WTYJ01000001">
    <property type="protein sequence ID" value="MXO98585.1"/>
    <property type="molecule type" value="Genomic_DNA"/>
</dbReference>
<organism evidence="1 2">
    <name type="scientific">Croceibacterium xixiisoli</name>
    <dbReference type="NCBI Taxonomy" id="1476466"/>
    <lineage>
        <taxon>Bacteria</taxon>
        <taxon>Pseudomonadati</taxon>
        <taxon>Pseudomonadota</taxon>
        <taxon>Alphaproteobacteria</taxon>
        <taxon>Sphingomonadales</taxon>
        <taxon>Erythrobacteraceae</taxon>
        <taxon>Croceibacterium</taxon>
    </lineage>
</organism>
<protein>
    <submittedName>
        <fullName evidence="1">Uncharacterized protein</fullName>
    </submittedName>
</protein>
<accession>A0A6I4TQW8</accession>
<reference evidence="1 2" key="1">
    <citation type="submission" date="2019-12" db="EMBL/GenBank/DDBJ databases">
        <title>Genomic-based taxomic classification of the family Erythrobacteraceae.</title>
        <authorList>
            <person name="Xu L."/>
        </authorList>
    </citation>
    <scope>NUCLEOTIDE SEQUENCE [LARGE SCALE GENOMIC DNA]</scope>
    <source>
        <strain evidence="1 2">S36</strain>
    </source>
</reference>
<sequence>MERLTALPAAFDRYSAIGGVLDFAVFDDSDGSEAEVLEAIEQTLRPALPEDAPFDADALRQSGSRVIGGAEFLGEWFDPEAGQLLKRGTWTLAGGIELEDPLLIDLQGHSVENGSMGLPNVGEGGQFALAFTEPPYGLQAEPLEIQDLFDSIRSFILPGYAITEIRDWTSPALAEVSPYFEAGMEWWGVYLFSLYTPQSRRLTIIAGSTTD</sequence>
<comment type="caution">
    <text evidence="1">The sequence shown here is derived from an EMBL/GenBank/DDBJ whole genome shotgun (WGS) entry which is preliminary data.</text>
</comment>
<evidence type="ECO:0000313" key="2">
    <source>
        <dbReference type="Proteomes" id="UP000469430"/>
    </source>
</evidence>
<keyword evidence="2" id="KW-1185">Reference proteome</keyword>
<proteinExistence type="predicted"/>
<dbReference type="OrthoDB" id="7596169at2"/>
<gene>
    <name evidence="1" type="ORF">GRI97_06240</name>
</gene>
<dbReference type="Proteomes" id="UP000469430">
    <property type="component" value="Unassembled WGS sequence"/>
</dbReference>
<name>A0A6I4TQW8_9SPHN</name>
<dbReference type="RefSeq" id="WP_161390208.1">
    <property type="nucleotide sequence ID" value="NZ_JBHSCP010000001.1"/>
</dbReference>
<dbReference type="AlphaFoldDB" id="A0A6I4TQW8"/>